<name>A0A429V9M6_9SPHN</name>
<dbReference type="Proteomes" id="UP000274661">
    <property type="component" value="Unassembled WGS sequence"/>
</dbReference>
<protein>
    <submittedName>
        <fullName evidence="1">Uncharacterized protein</fullName>
    </submittedName>
</protein>
<comment type="caution">
    <text evidence="1">The sequence shown here is derived from an EMBL/GenBank/DDBJ whole genome shotgun (WGS) entry which is preliminary data.</text>
</comment>
<dbReference type="OrthoDB" id="7564615at2"/>
<dbReference type="RefSeq" id="WP_126718459.1">
    <property type="nucleotide sequence ID" value="NZ_RWJF01000001.1"/>
</dbReference>
<organism evidence="1 2">
    <name type="scientific">Sphingomonas ginkgonis</name>
    <dbReference type="NCBI Taxonomy" id="2315330"/>
    <lineage>
        <taxon>Bacteria</taxon>
        <taxon>Pseudomonadati</taxon>
        <taxon>Pseudomonadota</taxon>
        <taxon>Alphaproteobacteria</taxon>
        <taxon>Sphingomonadales</taxon>
        <taxon>Sphingomonadaceae</taxon>
        <taxon>Sphingomonas</taxon>
    </lineage>
</organism>
<dbReference type="AlphaFoldDB" id="A0A429V9M6"/>
<evidence type="ECO:0000313" key="1">
    <source>
        <dbReference type="EMBL" id="RST30625.1"/>
    </source>
</evidence>
<sequence length="114" mass="12056">MLNQRHAAAQAVARELIPAERDLDAAIVHSAKLAIAVVEGRKAAKLPLATGQEALTLIAGATAQLVAARKQMIEAHHAFRETQIEIGLGAFSYGDIWECPPSSEHEAAPLSIVA</sequence>
<evidence type="ECO:0000313" key="2">
    <source>
        <dbReference type="Proteomes" id="UP000274661"/>
    </source>
</evidence>
<proteinExistence type="predicted"/>
<reference evidence="1 2" key="1">
    <citation type="submission" date="2018-12" db="EMBL/GenBank/DDBJ databases">
        <title>Sphingomonas sp. HMF7854 Genome sequencing and assembly.</title>
        <authorList>
            <person name="Cha I."/>
            <person name="Kang H."/>
            <person name="Kim H."/>
            <person name="Kang J."/>
            <person name="Joh K."/>
        </authorList>
    </citation>
    <scope>NUCLEOTIDE SEQUENCE [LARGE SCALE GENOMIC DNA]</scope>
    <source>
        <strain evidence="1 2">HMF7854</strain>
    </source>
</reference>
<accession>A0A429V9M6</accession>
<dbReference type="EMBL" id="RWJF01000001">
    <property type="protein sequence ID" value="RST30625.1"/>
    <property type="molecule type" value="Genomic_DNA"/>
</dbReference>
<gene>
    <name evidence="1" type="ORF">HMF7854_07085</name>
</gene>
<keyword evidence="2" id="KW-1185">Reference proteome</keyword>